<name>A0A5M3TAB4_LIMPL</name>
<evidence type="ECO:0000313" key="1">
    <source>
        <dbReference type="EMBL" id="GCE96424.1"/>
    </source>
</evidence>
<dbReference type="EMBL" id="BIMW01000190">
    <property type="protein sequence ID" value="GCE96424.1"/>
    <property type="molecule type" value="Genomic_DNA"/>
</dbReference>
<organism evidence="1 2">
    <name type="scientific">Limnospira platensis NIES-46</name>
    <dbReference type="NCBI Taxonomy" id="1236695"/>
    <lineage>
        <taxon>Bacteria</taxon>
        <taxon>Bacillati</taxon>
        <taxon>Cyanobacteriota</taxon>
        <taxon>Cyanophyceae</taxon>
        <taxon>Oscillatoriophycideae</taxon>
        <taxon>Oscillatoriales</taxon>
        <taxon>Sirenicapillariaceae</taxon>
        <taxon>Limnospira</taxon>
    </lineage>
</organism>
<gene>
    <name evidence="1" type="ORF">NIES46_44960</name>
</gene>
<evidence type="ECO:0000313" key="2">
    <source>
        <dbReference type="Proteomes" id="UP000326169"/>
    </source>
</evidence>
<protein>
    <submittedName>
        <fullName evidence="1">Uncharacterized protein</fullName>
    </submittedName>
</protein>
<dbReference type="Proteomes" id="UP000326169">
    <property type="component" value="Unassembled WGS sequence"/>
</dbReference>
<proteinExistence type="predicted"/>
<comment type="caution">
    <text evidence="1">The sequence shown here is derived from an EMBL/GenBank/DDBJ whole genome shotgun (WGS) entry which is preliminary data.</text>
</comment>
<sequence>MKTKSWSLMAGIALTAFSWGIVPAWAENWIFMGEAATGEDVYVDADSISRNREGLRFIYSIGEETIYAIAYCDSRTWYVSGYDEVYSPSSHATSNMIDYVCSQE</sequence>
<dbReference type="RefSeq" id="WP_006619753.1">
    <property type="nucleotide sequence ID" value="NZ_BIMW01000190.1"/>
</dbReference>
<keyword evidence="2" id="KW-1185">Reference proteome</keyword>
<reference evidence="1 2" key="1">
    <citation type="journal article" date="2019" name="J Genomics">
        <title>The Draft Genome of a Hydrogen-producing Cyanobacterium, Arthrospira platensis NIES-46.</title>
        <authorList>
            <person name="Suzuki S."/>
            <person name="Yamaguchi H."/>
            <person name="Kawachi M."/>
        </authorList>
    </citation>
    <scope>NUCLEOTIDE SEQUENCE [LARGE SCALE GENOMIC DNA]</scope>
    <source>
        <strain evidence="1 2">NIES-46</strain>
    </source>
</reference>
<dbReference type="GeneID" id="301685229"/>
<accession>A0A5M3TAB4</accession>